<name>U9UV58_RHIID</name>
<dbReference type="EMBL" id="KI274067">
    <property type="protein sequence ID" value="ESA24270.1"/>
    <property type="molecule type" value="Genomic_DNA"/>
</dbReference>
<sequence>ISIRPLSKKKKSKKYVTLLLTCNATGTEKLKPLFIHTYQNPRILHKKKEDLPVNYYWNSTAWMQVLIWNDYLTKLDRQMRLQGRHILLLVDNAPVHIIDENTNLTNVAVHFLPPIVMQE</sequence>
<dbReference type="PANTHER" id="PTHR19303">
    <property type="entry name" value="TRANSPOSON"/>
    <property type="match status" value="1"/>
</dbReference>
<feature type="domain" description="DDE-1" evidence="1">
    <location>
        <begin position="14"/>
        <end position="114"/>
    </location>
</feature>
<dbReference type="AlphaFoldDB" id="U9UV58"/>
<dbReference type="GO" id="GO:0005634">
    <property type="term" value="C:nucleus"/>
    <property type="evidence" value="ECO:0007669"/>
    <property type="project" value="TreeGrafter"/>
</dbReference>
<reference evidence="2" key="1">
    <citation type="submission" date="2013-07" db="EMBL/GenBank/DDBJ databases">
        <title>The genome of an arbuscular mycorrhizal fungus provides insights into the evolution of the oldest plant symbiosis.</title>
        <authorList>
            <consortium name="DOE Joint Genome Institute"/>
            <person name="Tisserant E."/>
            <person name="Malbreil M."/>
            <person name="Kuo A."/>
            <person name="Kohler A."/>
            <person name="Symeonidi A."/>
            <person name="Balestrini R."/>
            <person name="Charron P."/>
            <person name="Duensing N."/>
            <person name="Frei-dit-Frey N."/>
            <person name="Gianinazzi-Pearson V."/>
            <person name="Gilbert B."/>
            <person name="Handa Y."/>
            <person name="Hijri M."/>
            <person name="Kaul R."/>
            <person name="Kawaguchi M."/>
            <person name="Krajinski F."/>
            <person name="Lammers P."/>
            <person name="Lapierre D."/>
            <person name="Masclaux F.G."/>
            <person name="Murat C."/>
            <person name="Morin E."/>
            <person name="Ndikumana S."/>
            <person name="Pagni M."/>
            <person name="Petitpierre D."/>
            <person name="Requena N."/>
            <person name="Rosikiewicz P."/>
            <person name="Riley R."/>
            <person name="Saito K."/>
            <person name="San Clemente H."/>
            <person name="Shapiro H."/>
            <person name="van Tuinen D."/>
            <person name="Becard G."/>
            <person name="Bonfante P."/>
            <person name="Paszkowski U."/>
            <person name="Shachar-Hill Y."/>
            <person name="Young J.P."/>
            <person name="Sanders I.R."/>
            <person name="Henrissat B."/>
            <person name="Rensing S.A."/>
            <person name="Grigoriev I.V."/>
            <person name="Corradi N."/>
            <person name="Roux C."/>
            <person name="Martin F."/>
        </authorList>
    </citation>
    <scope>NUCLEOTIDE SEQUENCE</scope>
    <source>
        <strain evidence="2">DAOM 197198</strain>
    </source>
</reference>
<evidence type="ECO:0000313" key="2">
    <source>
        <dbReference type="EMBL" id="ESA24270.1"/>
    </source>
</evidence>
<dbReference type="InterPro" id="IPR050863">
    <property type="entry name" value="CenT-Element_Derived"/>
</dbReference>
<dbReference type="HOGENOM" id="CLU_018294_2_4_1"/>
<organism evidence="2">
    <name type="scientific">Rhizophagus irregularis (strain DAOM 181602 / DAOM 197198 / MUCL 43194)</name>
    <name type="common">Arbuscular mycorrhizal fungus</name>
    <name type="synonym">Glomus intraradices</name>
    <dbReference type="NCBI Taxonomy" id="747089"/>
    <lineage>
        <taxon>Eukaryota</taxon>
        <taxon>Fungi</taxon>
        <taxon>Fungi incertae sedis</taxon>
        <taxon>Mucoromycota</taxon>
        <taxon>Glomeromycotina</taxon>
        <taxon>Glomeromycetes</taxon>
        <taxon>Glomerales</taxon>
        <taxon>Glomeraceae</taxon>
        <taxon>Rhizophagus</taxon>
    </lineage>
</organism>
<gene>
    <name evidence="2" type="ORF">GLOINDRAFT_72962</name>
</gene>
<protein>
    <recommendedName>
        <fullName evidence="1">DDE-1 domain-containing protein</fullName>
    </recommendedName>
</protein>
<dbReference type="Pfam" id="PF03184">
    <property type="entry name" value="DDE_1"/>
    <property type="match status" value="1"/>
</dbReference>
<dbReference type="InterPro" id="IPR004875">
    <property type="entry name" value="DDE_SF_endonuclease_dom"/>
</dbReference>
<dbReference type="GO" id="GO:0003677">
    <property type="term" value="F:DNA binding"/>
    <property type="evidence" value="ECO:0007669"/>
    <property type="project" value="TreeGrafter"/>
</dbReference>
<feature type="non-terminal residue" evidence="2">
    <location>
        <position position="1"/>
    </location>
</feature>
<accession>U9UV58</accession>
<dbReference type="PANTHER" id="PTHR19303:SF73">
    <property type="entry name" value="PROTEIN PDC2"/>
    <property type="match status" value="1"/>
</dbReference>
<proteinExistence type="predicted"/>
<evidence type="ECO:0000259" key="1">
    <source>
        <dbReference type="Pfam" id="PF03184"/>
    </source>
</evidence>
<dbReference type="eggNOG" id="KOG3105">
    <property type="taxonomic scope" value="Eukaryota"/>
</dbReference>